<reference evidence="16 17" key="1">
    <citation type="submission" date="2018-02" db="EMBL/GenBank/DDBJ databases">
        <title>Draft genome sequence of Ochrobactrum oryzae found in Brazil.</title>
        <authorList>
            <person name="Cerdeira L."/>
            <person name="Andrade F."/>
            <person name="Zacariotto T."/>
            <person name="Barbosa B."/>
            <person name="Santos S."/>
            <person name="Cassetari V."/>
            <person name="Lincopan N."/>
        </authorList>
    </citation>
    <scope>NUCLEOTIDE SEQUENCE [LARGE SCALE GENOMIC DNA]</scope>
    <source>
        <strain evidence="16 17">OA447</strain>
    </source>
</reference>
<dbReference type="FunFam" id="3.40.50.300:FF:000032">
    <property type="entry name" value="Export ABC transporter ATP-binding protein"/>
    <property type="match status" value="1"/>
</dbReference>
<dbReference type="OrthoDB" id="9770036at2"/>
<dbReference type="InterPro" id="IPR003439">
    <property type="entry name" value="ABC_transporter-like_ATP-bd"/>
</dbReference>
<keyword evidence="17" id="KW-1185">Reference proteome</keyword>
<keyword evidence="2" id="KW-0813">Transport</keyword>
<organism evidence="16 17">
    <name type="scientific">Brucella oryzae</name>
    <dbReference type="NCBI Taxonomy" id="335286"/>
    <lineage>
        <taxon>Bacteria</taxon>
        <taxon>Pseudomonadati</taxon>
        <taxon>Pseudomonadota</taxon>
        <taxon>Alphaproteobacteria</taxon>
        <taxon>Hyphomicrobiales</taxon>
        <taxon>Brucellaceae</taxon>
        <taxon>Brucella/Ochrobactrum group</taxon>
        <taxon>Brucella</taxon>
    </lineage>
</organism>
<evidence type="ECO:0000256" key="6">
    <source>
        <dbReference type="ARBA" id="ARBA00022741"/>
    </source>
</evidence>
<dbReference type="SUPFAM" id="SSF52540">
    <property type="entry name" value="P-loop containing nucleoside triphosphate hydrolases"/>
    <property type="match status" value="1"/>
</dbReference>
<dbReference type="Pfam" id="PF12704">
    <property type="entry name" value="MacB_PCD"/>
    <property type="match status" value="1"/>
</dbReference>
<dbReference type="PROSITE" id="PS50893">
    <property type="entry name" value="ABC_TRANSPORTER_2"/>
    <property type="match status" value="1"/>
</dbReference>
<name>A0A2S7J5L0_9HYPH</name>
<comment type="subcellular location">
    <subcellularLocation>
        <location evidence="1">Cell inner membrane</location>
        <topology evidence="1">Multi-pass membrane protein</topology>
    </subcellularLocation>
</comment>
<dbReference type="EMBL" id="PTRC01000003">
    <property type="protein sequence ID" value="PQA75551.1"/>
    <property type="molecule type" value="Genomic_DNA"/>
</dbReference>
<dbReference type="SMART" id="SM00382">
    <property type="entry name" value="AAA"/>
    <property type="match status" value="1"/>
</dbReference>
<keyword evidence="6" id="KW-0547">Nucleotide-binding</keyword>
<evidence type="ECO:0000313" key="17">
    <source>
        <dbReference type="Proteomes" id="UP000238493"/>
    </source>
</evidence>
<dbReference type="InterPro" id="IPR027417">
    <property type="entry name" value="P-loop_NTPase"/>
</dbReference>
<evidence type="ECO:0000256" key="11">
    <source>
        <dbReference type="ARBA" id="ARBA00023251"/>
    </source>
</evidence>
<feature type="domain" description="ABC transporter" evidence="15">
    <location>
        <begin position="11"/>
        <end position="249"/>
    </location>
</feature>
<evidence type="ECO:0000256" key="14">
    <source>
        <dbReference type="SAM" id="Phobius"/>
    </source>
</evidence>
<dbReference type="GO" id="GO:0022857">
    <property type="term" value="F:transmembrane transporter activity"/>
    <property type="evidence" value="ECO:0007669"/>
    <property type="project" value="TreeGrafter"/>
</dbReference>
<keyword evidence="5 14" id="KW-0812">Transmembrane</keyword>
<dbReference type="Pfam" id="PF02687">
    <property type="entry name" value="FtsX"/>
    <property type="match status" value="1"/>
</dbReference>
<dbReference type="InterPro" id="IPR003593">
    <property type="entry name" value="AAA+_ATPase"/>
</dbReference>
<dbReference type="GO" id="GO:0098796">
    <property type="term" value="C:membrane protein complex"/>
    <property type="evidence" value="ECO:0007669"/>
    <property type="project" value="UniProtKB-ARBA"/>
</dbReference>
<protein>
    <recommendedName>
        <fullName evidence="13">Pyoverdine export ATP-binding/permease protein PvdT</fullName>
    </recommendedName>
</protein>
<keyword evidence="10 14" id="KW-0472">Membrane</keyword>
<dbReference type="GO" id="GO:0016887">
    <property type="term" value="F:ATP hydrolysis activity"/>
    <property type="evidence" value="ECO:0007669"/>
    <property type="project" value="InterPro"/>
</dbReference>
<evidence type="ECO:0000256" key="10">
    <source>
        <dbReference type="ARBA" id="ARBA00023136"/>
    </source>
</evidence>
<gene>
    <name evidence="16" type="ORF">C3731_00935</name>
</gene>
<evidence type="ECO:0000259" key="15">
    <source>
        <dbReference type="PROSITE" id="PS50893"/>
    </source>
</evidence>
<evidence type="ECO:0000256" key="7">
    <source>
        <dbReference type="ARBA" id="ARBA00022840"/>
    </source>
</evidence>
<dbReference type="InterPro" id="IPR003838">
    <property type="entry name" value="ABC3_permease_C"/>
</dbReference>
<dbReference type="Gene3D" id="3.40.50.300">
    <property type="entry name" value="P-loop containing nucleotide triphosphate hydrolases"/>
    <property type="match status" value="1"/>
</dbReference>
<proteinExistence type="inferred from homology"/>
<comment type="similarity">
    <text evidence="12">Belongs to the ABC transporter superfamily. Macrolide exporter (TC 3.A.1.122) family.</text>
</comment>
<sequence>MSRLMNETPLIRLDDIRKTYHNGDLAVEVLHGITLDIQAGEFVAIMGASGSGKSTLMNILGCLDSPSGGQYLLDGEDVSTLDADALAALRRRTFGFVFQSYNLISTSTAQENVEVPAIYAGLPASERHARAAELLNSLKLGDRLDHRPNQLSGGQQQRVSIARALMNGGRIILADEPTGALDSQSGEDVMELLRSMHAQGHTVIVITHAREVAERADRLIEIRDGQILSDTVKRAIPDTQAPFRLQESLEGNSARIADVSEAVKMAMRALRANIFRTVLTLLGIIIGVSSVVTMLAIGTGAQNSILDRINAMGTDLILVRPSMAGFRGTGQIATLIPEDANAILELPNIRTAVPEVTGTVTLRRGNVDYQSQANGTVPAFSEAKSWKVATGDFISQSDMDNYAPVAVLGKTVVNTLFPDGSNPIGQYILIQKIPFQVIGTLEPKGAGFGGSDQDDVVIVPLSTGNLRLFGQKYVRTITVQVKDSDLINTTQEQIQDLLDQRHKKRDTMITNMSSIREDATAMGNTMTLFLGSVAAISLLVGGIGVMNIMLVSVTERTREIGVRMATGARRRDILLQFITEALTVSAIGGAFGVVIGLGAAAIAGWAGLSVGYSVGPVLLAFACAFATGLIFGFLPARKASRLLPAVALSSE</sequence>
<evidence type="ECO:0000256" key="5">
    <source>
        <dbReference type="ARBA" id="ARBA00022692"/>
    </source>
</evidence>
<keyword evidence="8" id="KW-1278">Translocase</keyword>
<feature type="transmembrane region" description="Helical" evidence="14">
    <location>
        <begin position="528"/>
        <end position="553"/>
    </location>
</feature>
<feature type="transmembrane region" description="Helical" evidence="14">
    <location>
        <begin position="274"/>
        <end position="297"/>
    </location>
</feature>
<dbReference type="Proteomes" id="UP000238493">
    <property type="component" value="Unassembled WGS sequence"/>
</dbReference>
<dbReference type="AlphaFoldDB" id="A0A2S7J5L0"/>
<evidence type="ECO:0000256" key="3">
    <source>
        <dbReference type="ARBA" id="ARBA00022475"/>
    </source>
</evidence>
<evidence type="ECO:0000256" key="13">
    <source>
        <dbReference type="ARBA" id="ARBA00041199"/>
    </source>
</evidence>
<evidence type="ECO:0000256" key="9">
    <source>
        <dbReference type="ARBA" id="ARBA00022989"/>
    </source>
</evidence>
<keyword evidence="7" id="KW-0067">ATP-binding</keyword>
<keyword evidence="3" id="KW-1003">Cell membrane</keyword>
<dbReference type="GO" id="GO:0005524">
    <property type="term" value="F:ATP binding"/>
    <property type="evidence" value="ECO:0007669"/>
    <property type="project" value="UniProtKB-KW"/>
</dbReference>
<evidence type="ECO:0000256" key="8">
    <source>
        <dbReference type="ARBA" id="ARBA00022967"/>
    </source>
</evidence>
<dbReference type="Pfam" id="PF00005">
    <property type="entry name" value="ABC_tran"/>
    <property type="match status" value="1"/>
</dbReference>
<dbReference type="GO" id="GO:0005886">
    <property type="term" value="C:plasma membrane"/>
    <property type="evidence" value="ECO:0007669"/>
    <property type="project" value="UniProtKB-SubCell"/>
</dbReference>
<evidence type="ECO:0000256" key="4">
    <source>
        <dbReference type="ARBA" id="ARBA00022519"/>
    </source>
</evidence>
<dbReference type="PANTHER" id="PTHR30572">
    <property type="entry name" value="MEMBRANE COMPONENT OF TRANSPORTER-RELATED"/>
    <property type="match status" value="1"/>
</dbReference>
<dbReference type="InterPro" id="IPR017911">
    <property type="entry name" value="MacB-like_ATP-bd"/>
</dbReference>
<keyword evidence="9 14" id="KW-1133">Transmembrane helix</keyword>
<dbReference type="InterPro" id="IPR050250">
    <property type="entry name" value="Macrolide_Exporter_MacB"/>
</dbReference>
<dbReference type="GO" id="GO:0046677">
    <property type="term" value="P:response to antibiotic"/>
    <property type="evidence" value="ECO:0007669"/>
    <property type="project" value="UniProtKB-KW"/>
</dbReference>
<dbReference type="PANTHER" id="PTHR30572:SF14">
    <property type="entry name" value="MACROLIDE EXPORT ATP-BINDING_PERMEASE PROTEIN MACB"/>
    <property type="match status" value="1"/>
</dbReference>
<evidence type="ECO:0000256" key="12">
    <source>
        <dbReference type="ARBA" id="ARBA00038388"/>
    </source>
</evidence>
<keyword evidence="11" id="KW-0046">Antibiotic resistance</keyword>
<feature type="transmembrane region" description="Helical" evidence="14">
    <location>
        <begin position="573"/>
        <end position="606"/>
    </location>
</feature>
<dbReference type="PROSITE" id="PS00211">
    <property type="entry name" value="ABC_TRANSPORTER_1"/>
    <property type="match status" value="1"/>
</dbReference>
<comment type="caution">
    <text evidence="16">The sequence shown here is derived from an EMBL/GenBank/DDBJ whole genome shotgun (WGS) entry which is preliminary data.</text>
</comment>
<feature type="transmembrane region" description="Helical" evidence="14">
    <location>
        <begin position="612"/>
        <end position="634"/>
    </location>
</feature>
<evidence type="ECO:0000256" key="2">
    <source>
        <dbReference type="ARBA" id="ARBA00022448"/>
    </source>
</evidence>
<dbReference type="CDD" id="cd03255">
    <property type="entry name" value="ABC_MJ0796_LolCDE_FtsE"/>
    <property type="match status" value="1"/>
</dbReference>
<keyword evidence="4" id="KW-0997">Cell inner membrane</keyword>
<accession>A0A2S7J5L0</accession>
<dbReference type="InterPro" id="IPR025857">
    <property type="entry name" value="MacB_PCD"/>
</dbReference>
<evidence type="ECO:0000313" key="16">
    <source>
        <dbReference type="EMBL" id="PQA75551.1"/>
    </source>
</evidence>
<evidence type="ECO:0000256" key="1">
    <source>
        <dbReference type="ARBA" id="ARBA00004429"/>
    </source>
</evidence>
<dbReference type="InterPro" id="IPR017871">
    <property type="entry name" value="ABC_transporter-like_CS"/>
</dbReference>